<proteinExistence type="predicted"/>
<dbReference type="AlphaFoldDB" id="A0A6N2Z7U1"/>
<name>A0A6N2Z7U1_STASI</name>
<dbReference type="EMBL" id="CACRUO010000015">
    <property type="protein sequence ID" value="VYT73222.1"/>
    <property type="molecule type" value="Genomic_DNA"/>
</dbReference>
<protein>
    <submittedName>
        <fullName evidence="1">Uncharacterized protein</fullName>
    </submittedName>
</protein>
<evidence type="ECO:0000313" key="1">
    <source>
        <dbReference type="EMBL" id="VYT73222.1"/>
    </source>
</evidence>
<gene>
    <name evidence="1" type="ORF">SSLFYP27_00501</name>
</gene>
<dbReference type="RefSeq" id="WP_156666452.1">
    <property type="nucleotide sequence ID" value="NZ_CACRUO010000015.1"/>
</dbReference>
<accession>A0A6N2Z7U1</accession>
<reference evidence="1" key="1">
    <citation type="submission" date="2019-11" db="EMBL/GenBank/DDBJ databases">
        <authorList>
            <person name="Feng L."/>
        </authorList>
    </citation>
    <scope>NUCLEOTIDE SEQUENCE</scope>
    <source>
        <strain evidence="1">SsimulansLFYP27</strain>
    </source>
</reference>
<sequence length="118" mass="13762">MKFEKIKKILGDQATIYTEKGGVNMAVNTEQGVYIKEDNDVYIVGNLQTNDIDNIQSEEPIELYNMQKVGEILNLGRTQIRWALDHKNYKKVPKPMFVNETNRGSTYFWLPEQFKTNE</sequence>
<organism evidence="1">
    <name type="scientific">Staphylococcus simulans</name>
    <dbReference type="NCBI Taxonomy" id="1286"/>
    <lineage>
        <taxon>Bacteria</taxon>
        <taxon>Bacillati</taxon>
        <taxon>Bacillota</taxon>
        <taxon>Bacilli</taxon>
        <taxon>Bacillales</taxon>
        <taxon>Staphylococcaceae</taxon>
        <taxon>Staphylococcus</taxon>
    </lineage>
</organism>